<feature type="region of interest" description="Disordered" evidence="1">
    <location>
        <begin position="236"/>
        <end position="293"/>
    </location>
</feature>
<protein>
    <submittedName>
        <fullName evidence="2">Protein vip1</fullName>
    </submittedName>
</protein>
<dbReference type="Gene3D" id="3.30.70.330">
    <property type="match status" value="1"/>
</dbReference>
<dbReference type="Proteomes" id="UP001140094">
    <property type="component" value="Unassembled WGS sequence"/>
</dbReference>
<dbReference type="AlphaFoldDB" id="A0A9W8LR23"/>
<gene>
    <name evidence="2" type="primary">vip1</name>
    <name evidence="2" type="ORF">H4R20_003830</name>
</gene>
<feature type="compositionally biased region" description="Polar residues" evidence="1">
    <location>
        <begin position="267"/>
        <end position="277"/>
    </location>
</feature>
<name>A0A9W8LR23_9FUNG</name>
<accession>A0A9W8LR23</accession>
<feature type="compositionally biased region" description="Low complexity" evidence="1">
    <location>
        <begin position="102"/>
        <end position="112"/>
    </location>
</feature>
<dbReference type="InterPro" id="IPR035979">
    <property type="entry name" value="RBD_domain_sf"/>
</dbReference>
<evidence type="ECO:0000256" key="1">
    <source>
        <dbReference type="SAM" id="MobiDB-lite"/>
    </source>
</evidence>
<proteinExistence type="predicted"/>
<sequence length="293" mass="32163">MVSTNWNTKIPTTPDPTYIEVDHIALSADEKTVQEAFAFCGKIDSLELQKQENGYQRALIKFSTVEAAKTALLLSSVLINHEAIEVNPLFREAHPTTPPSGPGAAQGQQPPQISRSGTAADTNYEGKPALYVAHELLAAGHMLGERVLARASQFDAKYRVTDRTQTQARSMDNQYKFSSYLQQWDDKFKISNRAKNAYDKIQSNSVGQKFILTVNDAYQSALQLSKDARDIAERKRANDERLFGKIPLPRAPSSTSAGPSSTGPSPQARTGTDYSSSPVPPTGAPEEHPNEKR</sequence>
<reference evidence="2" key="1">
    <citation type="submission" date="2022-07" db="EMBL/GenBank/DDBJ databases">
        <title>Phylogenomic reconstructions and comparative analyses of Kickxellomycotina fungi.</title>
        <authorList>
            <person name="Reynolds N.K."/>
            <person name="Stajich J.E."/>
            <person name="Barry K."/>
            <person name="Grigoriev I.V."/>
            <person name="Crous P."/>
            <person name="Smith M.E."/>
        </authorList>
    </citation>
    <scope>NUCLEOTIDE SEQUENCE</scope>
    <source>
        <strain evidence="2">NRRL 1565</strain>
    </source>
</reference>
<keyword evidence="3" id="KW-1185">Reference proteome</keyword>
<comment type="caution">
    <text evidence="2">The sequence shown here is derived from an EMBL/GenBank/DDBJ whole genome shotgun (WGS) entry which is preliminary data.</text>
</comment>
<organism evidence="2 3">
    <name type="scientific">Coemansia guatemalensis</name>
    <dbReference type="NCBI Taxonomy" id="2761395"/>
    <lineage>
        <taxon>Eukaryota</taxon>
        <taxon>Fungi</taxon>
        <taxon>Fungi incertae sedis</taxon>
        <taxon>Zoopagomycota</taxon>
        <taxon>Kickxellomycotina</taxon>
        <taxon>Kickxellomycetes</taxon>
        <taxon>Kickxellales</taxon>
        <taxon>Kickxellaceae</taxon>
        <taxon>Coemansia</taxon>
    </lineage>
</organism>
<dbReference type="InterPro" id="IPR012677">
    <property type="entry name" value="Nucleotide-bd_a/b_plait_sf"/>
</dbReference>
<dbReference type="PANTHER" id="PTHR32343">
    <property type="entry name" value="SERINE/ARGININE-RICH SPLICING FACTOR"/>
    <property type="match status" value="1"/>
</dbReference>
<dbReference type="PANTHER" id="PTHR32343:SF10">
    <property type="entry name" value="RNA-BINDING REGION RNP-1 DOMAIN-CONTAINING PROTEIN"/>
    <property type="match status" value="1"/>
</dbReference>
<dbReference type="GO" id="GO:0003676">
    <property type="term" value="F:nucleic acid binding"/>
    <property type="evidence" value="ECO:0007669"/>
    <property type="project" value="InterPro"/>
</dbReference>
<dbReference type="SUPFAM" id="SSF54928">
    <property type="entry name" value="RNA-binding domain, RBD"/>
    <property type="match status" value="1"/>
</dbReference>
<dbReference type="EMBL" id="JANBUO010000881">
    <property type="protein sequence ID" value="KAJ2801046.1"/>
    <property type="molecule type" value="Genomic_DNA"/>
</dbReference>
<feature type="region of interest" description="Disordered" evidence="1">
    <location>
        <begin position="91"/>
        <end position="120"/>
    </location>
</feature>
<evidence type="ECO:0000313" key="3">
    <source>
        <dbReference type="Proteomes" id="UP001140094"/>
    </source>
</evidence>
<dbReference type="OrthoDB" id="7763451at2759"/>
<feature type="compositionally biased region" description="Low complexity" evidence="1">
    <location>
        <begin position="251"/>
        <end position="266"/>
    </location>
</feature>
<evidence type="ECO:0000313" key="2">
    <source>
        <dbReference type="EMBL" id="KAJ2801046.1"/>
    </source>
</evidence>